<comment type="caution">
    <text evidence="2">The sequence shown here is derived from an EMBL/GenBank/DDBJ whole genome shotgun (WGS) entry which is preliminary data.</text>
</comment>
<reference evidence="2 3" key="1">
    <citation type="journal article" date="2014" name="Agronomy (Basel)">
        <title>A Draft Genome Sequence for Ensete ventricosum, the Drought-Tolerant Tree Against Hunger.</title>
        <authorList>
            <person name="Harrison J."/>
            <person name="Moore K.A."/>
            <person name="Paszkiewicz K."/>
            <person name="Jones T."/>
            <person name="Grant M."/>
            <person name="Ambacheew D."/>
            <person name="Muzemil S."/>
            <person name="Studholme D.J."/>
        </authorList>
    </citation>
    <scope>NUCLEOTIDE SEQUENCE [LARGE SCALE GENOMIC DNA]</scope>
</reference>
<evidence type="ECO:0000313" key="3">
    <source>
        <dbReference type="Proteomes" id="UP000287651"/>
    </source>
</evidence>
<evidence type="ECO:0000256" key="1">
    <source>
        <dbReference type="SAM" id="MobiDB-lite"/>
    </source>
</evidence>
<feature type="region of interest" description="Disordered" evidence="1">
    <location>
        <begin position="1"/>
        <end position="21"/>
    </location>
</feature>
<dbReference type="AlphaFoldDB" id="A0A426Y4R2"/>
<accession>A0A426Y4R2</accession>
<proteinExistence type="predicted"/>
<organism evidence="2 3">
    <name type="scientific">Ensete ventricosum</name>
    <name type="common">Abyssinian banana</name>
    <name type="synonym">Musa ensete</name>
    <dbReference type="NCBI Taxonomy" id="4639"/>
    <lineage>
        <taxon>Eukaryota</taxon>
        <taxon>Viridiplantae</taxon>
        <taxon>Streptophyta</taxon>
        <taxon>Embryophyta</taxon>
        <taxon>Tracheophyta</taxon>
        <taxon>Spermatophyta</taxon>
        <taxon>Magnoliopsida</taxon>
        <taxon>Liliopsida</taxon>
        <taxon>Zingiberales</taxon>
        <taxon>Musaceae</taxon>
        <taxon>Ensete</taxon>
    </lineage>
</organism>
<name>A0A426Y4R2_ENSVE</name>
<evidence type="ECO:0000313" key="2">
    <source>
        <dbReference type="EMBL" id="RRT46742.1"/>
    </source>
</evidence>
<dbReference type="EMBL" id="AMZH03014992">
    <property type="protein sequence ID" value="RRT46742.1"/>
    <property type="molecule type" value="Genomic_DNA"/>
</dbReference>
<dbReference type="Proteomes" id="UP000287651">
    <property type="component" value="Unassembled WGS sequence"/>
</dbReference>
<sequence>MASSSPSPPASSSSRSRASGAPVHLALAPERACVFSHLRRRWVRIYVGASLVDRNGH</sequence>
<protein>
    <submittedName>
        <fullName evidence="2">Uncharacterized protein</fullName>
    </submittedName>
</protein>
<gene>
    <name evidence="2" type="ORF">B296_00051711</name>
</gene>
<feature type="non-terminal residue" evidence="2">
    <location>
        <position position="57"/>
    </location>
</feature>